<organism evidence="1 2">
    <name type="scientific">Gossypium darwinii</name>
    <name type="common">Darwin's cotton</name>
    <name type="synonym">Gossypium barbadense var. darwinii</name>
    <dbReference type="NCBI Taxonomy" id="34276"/>
    <lineage>
        <taxon>Eukaryota</taxon>
        <taxon>Viridiplantae</taxon>
        <taxon>Streptophyta</taxon>
        <taxon>Embryophyta</taxon>
        <taxon>Tracheophyta</taxon>
        <taxon>Spermatophyta</taxon>
        <taxon>Magnoliopsida</taxon>
        <taxon>eudicotyledons</taxon>
        <taxon>Gunneridae</taxon>
        <taxon>Pentapetalae</taxon>
        <taxon>rosids</taxon>
        <taxon>malvids</taxon>
        <taxon>Malvales</taxon>
        <taxon>Malvaceae</taxon>
        <taxon>Malvoideae</taxon>
        <taxon>Gossypium</taxon>
    </lineage>
</organism>
<name>A0A5D2B7Y7_GOSDA</name>
<sequence length="29" mass="3061">MIRSDSCPLPVTIVGKSLEDDGPSNVCNL</sequence>
<dbReference type="EMBL" id="CM017709">
    <property type="protein sequence ID" value="TYG52213.1"/>
    <property type="molecule type" value="Genomic_DNA"/>
</dbReference>
<evidence type="ECO:0000313" key="1">
    <source>
        <dbReference type="EMBL" id="TYG52213.1"/>
    </source>
</evidence>
<evidence type="ECO:0000313" key="2">
    <source>
        <dbReference type="Proteomes" id="UP000323506"/>
    </source>
</evidence>
<accession>A0A5D2B7Y7</accession>
<dbReference type="Proteomes" id="UP000323506">
    <property type="component" value="Chromosome D09"/>
</dbReference>
<gene>
    <name evidence="1" type="ORF">ES288_D09G009100v1</name>
</gene>
<proteinExistence type="predicted"/>
<protein>
    <submittedName>
        <fullName evidence="1">Uncharacterized protein</fullName>
    </submittedName>
</protein>
<reference evidence="1 2" key="1">
    <citation type="submission" date="2019-06" db="EMBL/GenBank/DDBJ databases">
        <title>WGS assembly of Gossypium darwinii.</title>
        <authorList>
            <person name="Chen Z.J."/>
            <person name="Sreedasyam A."/>
            <person name="Ando A."/>
            <person name="Song Q."/>
            <person name="De L."/>
            <person name="Hulse-Kemp A."/>
            <person name="Ding M."/>
            <person name="Ye W."/>
            <person name="Kirkbride R."/>
            <person name="Jenkins J."/>
            <person name="Plott C."/>
            <person name="Lovell J."/>
            <person name="Lin Y.-M."/>
            <person name="Vaughn R."/>
            <person name="Liu B."/>
            <person name="Li W."/>
            <person name="Simpson S."/>
            <person name="Scheffler B."/>
            <person name="Saski C."/>
            <person name="Grover C."/>
            <person name="Hu G."/>
            <person name="Conover J."/>
            <person name="Carlson J."/>
            <person name="Shu S."/>
            <person name="Boston L."/>
            <person name="Williams M."/>
            <person name="Peterson D."/>
            <person name="Mcgee K."/>
            <person name="Jones D."/>
            <person name="Wendel J."/>
            <person name="Stelly D."/>
            <person name="Grimwood J."/>
            <person name="Schmutz J."/>
        </authorList>
    </citation>
    <scope>NUCLEOTIDE SEQUENCE [LARGE SCALE GENOMIC DNA]</scope>
    <source>
        <strain evidence="1">1808015.09</strain>
    </source>
</reference>
<dbReference type="AlphaFoldDB" id="A0A5D2B7Y7"/>
<keyword evidence="2" id="KW-1185">Reference proteome</keyword>